<dbReference type="GO" id="GO:0003677">
    <property type="term" value="F:DNA binding"/>
    <property type="evidence" value="ECO:0007669"/>
    <property type="project" value="UniProtKB-KW"/>
</dbReference>
<evidence type="ECO:0000256" key="1">
    <source>
        <dbReference type="ARBA" id="ARBA00004123"/>
    </source>
</evidence>
<evidence type="ECO:0000256" key="4">
    <source>
        <dbReference type="ARBA" id="ARBA00023015"/>
    </source>
</evidence>
<evidence type="ECO:0000256" key="7">
    <source>
        <dbReference type="ARBA" id="ARBA00023242"/>
    </source>
</evidence>
<keyword evidence="4 9" id="KW-0805">Transcription regulation</keyword>
<keyword evidence="14" id="KW-1185">Reference proteome</keyword>
<proteinExistence type="inferred from homology"/>
<organism evidence="13 14">
    <name type="scientific">Hevea brasiliensis</name>
    <name type="common">Para rubber tree</name>
    <name type="synonym">Siphonia brasiliensis</name>
    <dbReference type="NCBI Taxonomy" id="3981"/>
    <lineage>
        <taxon>Eukaryota</taxon>
        <taxon>Viridiplantae</taxon>
        <taxon>Streptophyta</taxon>
        <taxon>Embryophyta</taxon>
        <taxon>Tracheophyta</taxon>
        <taxon>Spermatophyta</taxon>
        <taxon>Magnoliopsida</taxon>
        <taxon>eudicotyledons</taxon>
        <taxon>Gunneridae</taxon>
        <taxon>Pentapetalae</taxon>
        <taxon>rosids</taxon>
        <taxon>fabids</taxon>
        <taxon>Malpighiales</taxon>
        <taxon>Euphorbiaceae</taxon>
        <taxon>Crotonoideae</taxon>
        <taxon>Micrandreae</taxon>
        <taxon>Hevea</taxon>
    </lineage>
</organism>
<dbReference type="PANTHER" id="PTHR31384:SF115">
    <property type="entry name" value="AUXIN RESPONSE FACTOR 6"/>
    <property type="match status" value="1"/>
</dbReference>
<dbReference type="Gene3D" id="2.30.30.1040">
    <property type="match status" value="1"/>
</dbReference>
<dbReference type="PROSITE" id="PS51745">
    <property type="entry name" value="PB1"/>
    <property type="match status" value="1"/>
</dbReference>
<dbReference type="Gene3D" id="2.40.330.10">
    <property type="entry name" value="DNA-binding pseudobarrel domain"/>
    <property type="match status" value="1"/>
</dbReference>
<name>A0A6A6MWG0_HEVBR</name>
<accession>A0A6A6MWG0</accession>
<feature type="region of interest" description="Disordered" evidence="10">
    <location>
        <begin position="504"/>
        <end position="548"/>
    </location>
</feature>
<evidence type="ECO:0000256" key="3">
    <source>
        <dbReference type="ARBA" id="ARBA00011726"/>
    </source>
</evidence>
<dbReference type="PROSITE" id="PS50863">
    <property type="entry name" value="B3"/>
    <property type="match status" value="1"/>
</dbReference>
<keyword evidence="5 9" id="KW-0238">DNA-binding</keyword>
<evidence type="ECO:0000256" key="6">
    <source>
        <dbReference type="ARBA" id="ARBA00023163"/>
    </source>
</evidence>
<dbReference type="SMART" id="SM01019">
    <property type="entry name" value="B3"/>
    <property type="match status" value="1"/>
</dbReference>
<feature type="compositionally biased region" description="Low complexity" evidence="10">
    <location>
        <begin position="512"/>
        <end position="548"/>
    </location>
</feature>
<comment type="subcellular location">
    <subcellularLocation>
        <location evidence="1 9">Nucleus</location>
    </subcellularLocation>
</comment>
<protein>
    <recommendedName>
        <fullName evidence="9">Auxin response factor</fullName>
    </recommendedName>
</protein>
<sequence length="907" mass="100270">MVLCEKKPGKRVIVEWFGWGLIGVGEKRVLNSELWHACAGPLVSLPAVGSRVVYFPQGHSEQVAASTNKEVDAHIPNYPSLPPQLICQLHNVTMHADVETDEVYAQMTLQPLSPQEQKDAYLPTELGTSSKQPANYFCKTLTASDTSTHGGFSVPRRAAEKVFPPLDFSQQPPAQELIARDLHDNEWKFRHIFRGQPKRHLLTTGWSVFVSAKRLVAGDSVLFIWNEKNQLLLGIRRASRPQTVMPSSVLSSDSMHLGLLAAAAHAAATNSRFTIFYNPRASPSEFVIPLAKYVKAVYHTRVSVGMRFRMLFETEESSVRRYMGTITGISDLDSVRWPNSHWRSVKVGWDESTAGERQPRVSLWEIEPLTTFPMYPPFPLRLKRPWPPGLPSFHGIKDDDLGMNSPLMWLRGDGDRGIQSMNFQGLGVTPWMQPRVDASMLSLQTDMYQAMAAAALQEMRAFDPSKSSTASLLQFQQHPNLPRTAALIPPQMLQQSQPQPAFLQGVQEKQHQPQSQAQTQSHLIQQQLHHPHSLNSQQQQQLPQQQQLVEHQQIPNVVSTISQFPSASQSQSPPLQAISSLCQQQSFSDSNGNPVTSSVVSPLHSLMGSFSQDESSHLMNLPRTNPLVTSSGWPSKRAAVEPLISSGAPQGVLPQVQQLGPPQTNISQSSVSLPPFPGRECSMDQDGGTDPQSHLLFGVNIEPSSLLLQNGMSSLRGVGSDSDSTNVPFSSSNYMGNAGTDFSLNPAMTPSSCIDESGFLQSPENVGQVNPPTRTFVKVYKSGSFGRSLDITKFSSYNELRSELAHMFGLEGQLEDPLRSGWQLVFVDRENDVLLLGDDPWPEFVNSVWCIKILSPQEVQQMGKRGLELLNSVPIQRLSNGSCDDYASRQDSRNLSTGITSVGSLDY</sequence>
<evidence type="ECO:0000256" key="9">
    <source>
        <dbReference type="RuleBase" id="RU004561"/>
    </source>
</evidence>
<keyword evidence="8 9" id="KW-0927">Auxin signaling pathway</keyword>
<evidence type="ECO:0000256" key="2">
    <source>
        <dbReference type="ARBA" id="ARBA00007853"/>
    </source>
</evidence>
<evidence type="ECO:0000259" key="11">
    <source>
        <dbReference type="PROSITE" id="PS50863"/>
    </source>
</evidence>
<dbReference type="Gene3D" id="3.10.20.90">
    <property type="entry name" value="Phosphatidylinositol 3-kinase Catalytic Subunit, Chain A, domain 1"/>
    <property type="match status" value="1"/>
</dbReference>
<dbReference type="InterPro" id="IPR003340">
    <property type="entry name" value="B3_DNA-bd"/>
</dbReference>
<feature type="domain" description="TF-B3" evidence="11">
    <location>
        <begin position="137"/>
        <end position="239"/>
    </location>
</feature>
<reference evidence="13 14" key="1">
    <citation type="journal article" date="2020" name="Mol. Plant">
        <title>The Chromosome-Based Rubber Tree Genome Provides New Insights into Spurge Genome Evolution and Rubber Biosynthesis.</title>
        <authorList>
            <person name="Liu J."/>
            <person name="Shi C."/>
            <person name="Shi C.C."/>
            <person name="Li W."/>
            <person name="Zhang Q.J."/>
            <person name="Zhang Y."/>
            <person name="Li K."/>
            <person name="Lu H.F."/>
            <person name="Shi C."/>
            <person name="Zhu S.T."/>
            <person name="Xiao Z.Y."/>
            <person name="Nan H."/>
            <person name="Yue Y."/>
            <person name="Zhu X.G."/>
            <person name="Wu Y."/>
            <person name="Hong X.N."/>
            <person name="Fan G.Y."/>
            <person name="Tong Y."/>
            <person name="Zhang D."/>
            <person name="Mao C.L."/>
            <person name="Liu Y.L."/>
            <person name="Hao S.J."/>
            <person name="Liu W.Q."/>
            <person name="Lv M.Q."/>
            <person name="Zhang H.B."/>
            <person name="Liu Y."/>
            <person name="Hu-Tang G.R."/>
            <person name="Wang J.P."/>
            <person name="Wang J.H."/>
            <person name="Sun Y.H."/>
            <person name="Ni S.B."/>
            <person name="Chen W.B."/>
            <person name="Zhang X.C."/>
            <person name="Jiao Y.N."/>
            <person name="Eichler E.E."/>
            <person name="Li G.H."/>
            <person name="Liu X."/>
            <person name="Gao L.Z."/>
        </authorList>
    </citation>
    <scope>NUCLEOTIDE SEQUENCE [LARGE SCALE GENOMIC DNA]</scope>
    <source>
        <strain evidence="14">cv. GT1</strain>
        <tissue evidence="13">Leaf</tissue>
    </source>
</reference>
<dbReference type="AlphaFoldDB" id="A0A6A6MWG0"/>
<dbReference type="InterPro" id="IPR044835">
    <property type="entry name" value="ARF_plant"/>
</dbReference>
<dbReference type="CDD" id="cd10017">
    <property type="entry name" value="B3_DNA"/>
    <property type="match status" value="1"/>
</dbReference>
<evidence type="ECO:0000256" key="10">
    <source>
        <dbReference type="SAM" id="MobiDB-lite"/>
    </source>
</evidence>
<evidence type="ECO:0000313" key="13">
    <source>
        <dbReference type="EMBL" id="KAF2316738.1"/>
    </source>
</evidence>
<dbReference type="InterPro" id="IPR053793">
    <property type="entry name" value="PB1-like"/>
</dbReference>
<dbReference type="InterPro" id="IPR015300">
    <property type="entry name" value="DNA-bd_pseudobarrel_sf"/>
</dbReference>
<dbReference type="EMBL" id="JAAGAX010000005">
    <property type="protein sequence ID" value="KAF2316738.1"/>
    <property type="molecule type" value="Genomic_DNA"/>
</dbReference>
<evidence type="ECO:0000313" key="14">
    <source>
        <dbReference type="Proteomes" id="UP000467840"/>
    </source>
</evidence>
<dbReference type="InterPro" id="IPR010525">
    <property type="entry name" value="ARF_dom"/>
</dbReference>
<comment type="subunit">
    <text evidence="3 9">Homodimers and heterodimers.</text>
</comment>
<evidence type="ECO:0000256" key="5">
    <source>
        <dbReference type="ARBA" id="ARBA00023125"/>
    </source>
</evidence>
<dbReference type="GO" id="GO:0005634">
    <property type="term" value="C:nucleus"/>
    <property type="evidence" value="ECO:0007669"/>
    <property type="project" value="UniProtKB-SubCell"/>
</dbReference>
<comment type="caution">
    <text evidence="13">The sequence shown here is derived from an EMBL/GenBank/DDBJ whole genome shotgun (WGS) entry which is preliminary data.</text>
</comment>
<dbReference type="GO" id="GO:0009734">
    <property type="term" value="P:auxin-activated signaling pathway"/>
    <property type="evidence" value="ECO:0007669"/>
    <property type="project" value="UniProtKB-KW"/>
</dbReference>
<dbReference type="SUPFAM" id="SSF101936">
    <property type="entry name" value="DNA-binding pseudobarrel domain"/>
    <property type="match status" value="1"/>
</dbReference>
<dbReference type="PANTHER" id="PTHR31384">
    <property type="entry name" value="AUXIN RESPONSE FACTOR 4-RELATED"/>
    <property type="match status" value="1"/>
</dbReference>
<dbReference type="FunFam" id="2.40.330.10:FF:000001">
    <property type="entry name" value="Auxin response factor"/>
    <property type="match status" value="1"/>
</dbReference>
<dbReference type="SUPFAM" id="SSF54277">
    <property type="entry name" value="CAD &amp; PB1 domains"/>
    <property type="match status" value="1"/>
</dbReference>
<gene>
    <name evidence="13" type="ORF">GH714_042079</name>
</gene>
<dbReference type="Pfam" id="PF02362">
    <property type="entry name" value="B3"/>
    <property type="match status" value="1"/>
</dbReference>
<evidence type="ECO:0000256" key="8">
    <source>
        <dbReference type="ARBA" id="ARBA00023294"/>
    </source>
</evidence>
<comment type="similarity">
    <text evidence="2 9">Belongs to the ARF family.</text>
</comment>
<dbReference type="FunFam" id="2.30.30.1040:FF:000001">
    <property type="entry name" value="Auxin response factor"/>
    <property type="match status" value="1"/>
</dbReference>
<keyword evidence="6 9" id="KW-0804">Transcription</keyword>
<dbReference type="FunFam" id="3.10.20.90:FF:000047">
    <property type="entry name" value="Auxin response factor"/>
    <property type="match status" value="1"/>
</dbReference>
<keyword evidence="7 9" id="KW-0539">Nucleus</keyword>
<feature type="domain" description="PB1" evidence="12">
    <location>
        <begin position="774"/>
        <end position="858"/>
    </location>
</feature>
<dbReference type="Pfam" id="PF06507">
    <property type="entry name" value="ARF_AD"/>
    <property type="match status" value="1"/>
</dbReference>
<comment type="function">
    <text evidence="9">Auxin response factors (ARFs) are transcriptional factors that bind specifically to the DNA sequence 5'-TGTCTC-3' found in the auxin-responsive promoter elements (AuxREs).</text>
</comment>
<evidence type="ECO:0000259" key="12">
    <source>
        <dbReference type="PROSITE" id="PS51745"/>
    </source>
</evidence>
<dbReference type="GO" id="GO:0006355">
    <property type="term" value="P:regulation of DNA-templated transcription"/>
    <property type="evidence" value="ECO:0007669"/>
    <property type="project" value="InterPro"/>
</dbReference>
<dbReference type="Proteomes" id="UP000467840">
    <property type="component" value="Chromosome 15"/>
</dbReference>